<dbReference type="eggNOG" id="COG0612">
    <property type="taxonomic scope" value="Bacteria"/>
</dbReference>
<evidence type="ECO:0000256" key="2">
    <source>
        <dbReference type="ARBA" id="ARBA00007261"/>
    </source>
</evidence>
<dbReference type="Gene3D" id="3.30.830.10">
    <property type="entry name" value="Metalloenzyme, LuxS/M16 peptidase-like"/>
    <property type="match status" value="4"/>
</dbReference>
<dbReference type="HOGENOM" id="CLU_007487_1_0_7"/>
<comment type="cofactor">
    <cofactor evidence="1">
        <name>Zn(2+)</name>
        <dbReference type="ChEBI" id="CHEBI:29105"/>
    </cofactor>
</comment>
<gene>
    <name evidence="6" type="ordered locus">Desal_1469</name>
</gene>
<dbReference type="GO" id="GO:0006508">
    <property type="term" value="P:proteolysis"/>
    <property type="evidence" value="ECO:0007669"/>
    <property type="project" value="InterPro"/>
</dbReference>
<dbReference type="SUPFAM" id="SSF63411">
    <property type="entry name" value="LuxS/MPP-like metallohydrolase"/>
    <property type="match status" value="4"/>
</dbReference>
<name>C6BRU1_MARSD</name>
<evidence type="ECO:0000259" key="5">
    <source>
        <dbReference type="Pfam" id="PF05193"/>
    </source>
</evidence>
<feature type="domain" description="Peptidase M16 C-terminal" evidence="5">
    <location>
        <begin position="701"/>
        <end position="876"/>
    </location>
</feature>
<evidence type="ECO:0000313" key="7">
    <source>
        <dbReference type="Proteomes" id="UP000002601"/>
    </source>
</evidence>
<dbReference type="OrthoDB" id="9811314at2"/>
<dbReference type="PANTHER" id="PTHR11851:SF49">
    <property type="entry name" value="MITOCHONDRIAL-PROCESSING PEPTIDASE SUBUNIT ALPHA"/>
    <property type="match status" value="1"/>
</dbReference>
<feature type="domain" description="Peptidase M16 C-terminal" evidence="5">
    <location>
        <begin position="259"/>
        <end position="435"/>
    </location>
</feature>
<evidence type="ECO:0000313" key="6">
    <source>
        <dbReference type="EMBL" id="ACS79531.1"/>
    </source>
</evidence>
<dbReference type="AlphaFoldDB" id="C6BRU1"/>
<accession>C6BRU1</accession>
<dbReference type="GO" id="GO:0004222">
    <property type="term" value="F:metalloendopeptidase activity"/>
    <property type="evidence" value="ECO:0007669"/>
    <property type="project" value="InterPro"/>
</dbReference>
<comment type="similarity">
    <text evidence="2 3">Belongs to the peptidase M16 family.</text>
</comment>
<dbReference type="PROSITE" id="PS00143">
    <property type="entry name" value="INSULINASE"/>
    <property type="match status" value="1"/>
</dbReference>
<dbReference type="InterPro" id="IPR050361">
    <property type="entry name" value="MPP/UQCRC_Complex"/>
</dbReference>
<dbReference type="InterPro" id="IPR011765">
    <property type="entry name" value="Pept_M16_N"/>
</dbReference>
<dbReference type="InterPro" id="IPR007863">
    <property type="entry name" value="Peptidase_M16_C"/>
</dbReference>
<dbReference type="Pfam" id="PF00675">
    <property type="entry name" value="Peptidase_M16"/>
    <property type="match status" value="2"/>
</dbReference>
<dbReference type="STRING" id="526222.Desal_1469"/>
<dbReference type="KEGG" id="dsa:Desal_1469"/>
<dbReference type="InterPro" id="IPR001431">
    <property type="entry name" value="Pept_M16_Zn_BS"/>
</dbReference>
<dbReference type="RefSeq" id="WP_015851349.1">
    <property type="nucleotide sequence ID" value="NC_012881.1"/>
</dbReference>
<evidence type="ECO:0000256" key="1">
    <source>
        <dbReference type="ARBA" id="ARBA00001947"/>
    </source>
</evidence>
<evidence type="ECO:0000256" key="3">
    <source>
        <dbReference type="RuleBase" id="RU004447"/>
    </source>
</evidence>
<sequence>MVPQQNAKAAAAVKGFDFEKLCIFMLLCGVLLMSTGCEVEKIDVNKKAEVAAGLKENESGAAPAVQPAADTAAEKAASAELSDEIKKALASGEGPHVIKLKNGMSILVKEDDRFPLVNVRLFVHAGSSYEEPGQAGISHLLEHMVFKGTETRGPGETAREIESVGGDMNAATSFDYTVYYVEVPENEWKLGMDIVTDMTFNAKIDPEELKSEREVVLSELERGEDNPGSRIFKTLQSIVWKDTSYQWPIIGYRDTVKGISSEDIHAYIDRLYQPQSMLLSVVGKIDPEAVVKEAERLCGSRKSVNPVVPPTAFPVPATGKTTVKVVPGKWNKAYIGAAFPIPGLSSSQIAGLETMCELLGGGETSRLYRKFKYEKRMVDSISVSSLTLERAGMLYVFATLDADKVEEFWKELMIELSSVDFNDFTDREMDRVVINLEDSLFLTKETLSGLASKLGYFQFFEGGQQAEENYLYDLRNITRDQLQQLYDEYFDPTKLAACMLMPEGVEADAQGFEKAVAANWPAKTKAAAQAEAAGPGEAATIELANGSKLVFIPDETLPYTAMSMYWVGGDADLTPEEQGLAAMVSQSLTRGTKSLNATELEDFVSDRAASLGATAGREVFAINAKFPSRFTADMLPLISDLITSPRFAEEELDRAKQDQVSAIKRKEDRPLSLAFRNIFPFLYKDGSYSYFHLGMPENVEKFSRDEIVAYWKKQSSRPFVISICGDYDREALAAFAKDLDGKLVVKDTAVAVPAPHWGVEKDLTMTLPDRNQAHLMVIFPVPGMEDEEATAGLSLLRASLAGQSGLLFRDLRDKQGLGYTVTAFLWQAPKTGFMAFYIGTKPEQLEQAMAGFDKTVKMLKENDLPEDEILRARNILRGEYYQEHQSLLSRSREAASLIVKGFEPNLDQKIIERASKTDAAQVRELINKYIDWDNKYTLTVKP</sequence>
<reference evidence="6 7" key="1">
    <citation type="submission" date="2009-06" db="EMBL/GenBank/DDBJ databases">
        <title>Complete sequence of Desulfovibrio salexigens DSM 2638.</title>
        <authorList>
            <consortium name="US DOE Joint Genome Institute"/>
            <person name="Lucas S."/>
            <person name="Copeland A."/>
            <person name="Lapidus A."/>
            <person name="Glavina del Rio T."/>
            <person name="Tice H."/>
            <person name="Bruce D."/>
            <person name="Goodwin L."/>
            <person name="Pitluck S."/>
            <person name="Munk A.C."/>
            <person name="Brettin T."/>
            <person name="Detter J.C."/>
            <person name="Han C."/>
            <person name="Tapia R."/>
            <person name="Larimer F."/>
            <person name="Land M."/>
            <person name="Hauser L."/>
            <person name="Kyrpides N."/>
            <person name="Anderson I."/>
            <person name="Wall J.D."/>
            <person name="Arkin A.P."/>
            <person name="Dehal P."/>
            <person name="Chivian D."/>
            <person name="Giles B."/>
            <person name="Hazen T.C."/>
        </authorList>
    </citation>
    <scope>NUCLEOTIDE SEQUENCE [LARGE SCALE GENOMIC DNA]</scope>
    <source>
        <strain evidence="7">ATCC 14822 / DSM 2638 / NCIMB 8403 / VKM B-1763</strain>
    </source>
</reference>
<keyword evidence="7" id="KW-1185">Reference proteome</keyword>
<protein>
    <submittedName>
        <fullName evidence="6">Peptidase M16 domain protein</fullName>
    </submittedName>
</protein>
<dbReference type="InterPro" id="IPR011249">
    <property type="entry name" value="Metalloenz_LuxS/M16"/>
</dbReference>
<evidence type="ECO:0000259" key="4">
    <source>
        <dbReference type="Pfam" id="PF00675"/>
    </source>
</evidence>
<dbReference type="Pfam" id="PF05193">
    <property type="entry name" value="Peptidase_M16_C"/>
    <property type="match status" value="2"/>
</dbReference>
<feature type="domain" description="Peptidase M16 N-terminal" evidence="4">
    <location>
        <begin position="110"/>
        <end position="250"/>
    </location>
</feature>
<dbReference type="EMBL" id="CP001649">
    <property type="protein sequence ID" value="ACS79531.1"/>
    <property type="molecule type" value="Genomic_DNA"/>
</dbReference>
<dbReference type="PANTHER" id="PTHR11851">
    <property type="entry name" value="METALLOPROTEASE"/>
    <property type="match status" value="1"/>
</dbReference>
<dbReference type="GO" id="GO:0046872">
    <property type="term" value="F:metal ion binding"/>
    <property type="evidence" value="ECO:0007669"/>
    <property type="project" value="InterPro"/>
</dbReference>
<organism evidence="6 7">
    <name type="scientific">Maridesulfovibrio salexigens (strain ATCC 14822 / DSM 2638 / NCIMB 8403 / VKM B-1763)</name>
    <name type="common">Desulfovibrio salexigens</name>
    <dbReference type="NCBI Taxonomy" id="526222"/>
    <lineage>
        <taxon>Bacteria</taxon>
        <taxon>Pseudomonadati</taxon>
        <taxon>Thermodesulfobacteriota</taxon>
        <taxon>Desulfovibrionia</taxon>
        <taxon>Desulfovibrionales</taxon>
        <taxon>Desulfovibrionaceae</taxon>
        <taxon>Maridesulfovibrio</taxon>
    </lineage>
</organism>
<proteinExistence type="inferred from homology"/>
<feature type="domain" description="Peptidase M16 N-terminal" evidence="4">
    <location>
        <begin position="574"/>
        <end position="668"/>
    </location>
</feature>
<dbReference type="Proteomes" id="UP000002601">
    <property type="component" value="Chromosome"/>
</dbReference>